<dbReference type="Proteomes" id="UP001060215">
    <property type="component" value="Chromosome 3"/>
</dbReference>
<sequence>MTRQLSIDYFFFLESFMLFSYEIEEHAYAYVSVLLEIAYESRYWSDQSLRNCSLQGPIPDLSRIPHLAYIAPDERSFYNPDSLTSHDDERDFEDDKRQPKVLSVFTDLSAQVRKVFIDCLPSIWEEDSVKEHFKKFGRIEKVELARNMPN</sequence>
<gene>
    <name evidence="1" type="ORF">LOK49_LG02G02527</name>
</gene>
<comment type="caution">
    <text evidence="1">The sequence shown here is derived from an EMBL/GenBank/DDBJ whole genome shotgun (WGS) entry which is preliminary data.</text>
</comment>
<accession>A0ACC0IQZ4</accession>
<protein>
    <submittedName>
        <fullName evidence="1">Uncharacterized protein</fullName>
    </submittedName>
</protein>
<name>A0ACC0IQZ4_9ERIC</name>
<evidence type="ECO:0000313" key="1">
    <source>
        <dbReference type="EMBL" id="KAI8028045.1"/>
    </source>
</evidence>
<evidence type="ECO:0000313" key="2">
    <source>
        <dbReference type="Proteomes" id="UP001060215"/>
    </source>
</evidence>
<keyword evidence="2" id="KW-1185">Reference proteome</keyword>
<organism evidence="1 2">
    <name type="scientific">Camellia lanceoleosa</name>
    <dbReference type="NCBI Taxonomy" id="1840588"/>
    <lineage>
        <taxon>Eukaryota</taxon>
        <taxon>Viridiplantae</taxon>
        <taxon>Streptophyta</taxon>
        <taxon>Embryophyta</taxon>
        <taxon>Tracheophyta</taxon>
        <taxon>Spermatophyta</taxon>
        <taxon>Magnoliopsida</taxon>
        <taxon>eudicotyledons</taxon>
        <taxon>Gunneridae</taxon>
        <taxon>Pentapetalae</taxon>
        <taxon>asterids</taxon>
        <taxon>Ericales</taxon>
        <taxon>Theaceae</taxon>
        <taxon>Camellia</taxon>
    </lineage>
</organism>
<proteinExistence type="predicted"/>
<dbReference type="EMBL" id="CM045760">
    <property type="protein sequence ID" value="KAI8028045.1"/>
    <property type="molecule type" value="Genomic_DNA"/>
</dbReference>
<reference evidence="1 2" key="1">
    <citation type="journal article" date="2022" name="Plant J.">
        <title>Chromosome-level genome of Camellia lanceoleosa provides a valuable resource for understanding genome evolution and self-incompatibility.</title>
        <authorList>
            <person name="Gong W."/>
            <person name="Xiao S."/>
            <person name="Wang L."/>
            <person name="Liao Z."/>
            <person name="Chang Y."/>
            <person name="Mo W."/>
            <person name="Hu G."/>
            <person name="Li W."/>
            <person name="Zhao G."/>
            <person name="Zhu H."/>
            <person name="Hu X."/>
            <person name="Ji K."/>
            <person name="Xiang X."/>
            <person name="Song Q."/>
            <person name="Yuan D."/>
            <person name="Jin S."/>
            <person name="Zhang L."/>
        </authorList>
    </citation>
    <scope>NUCLEOTIDE SEQUENCE [LARGE SCALE GENOMIC DNA]</scope>
    <source>
        <strain evidence="1">SQ_2022a</strain>
    </source>
</reference>